<dbReference type="Gene3D" id="3.40.50.1100">
    <property type="match status" value="2"/>
</dbReference>
<reference evidence="15" key="1">
    <citation type="submission" date="2016-10" db="EMBL/GenBank/DDBJ databases">
        <authorList>
            <person name="Varghese N."/>
        </authorList>
    </citation>
    <scope>NUCLEOTIDE SEQUENCE [LARGE SCALE GENOMIC DNA]</scope>
    <source>
        <strain evidence="15">DSM 18820</strain>
    </source>
</reference>
<dbReference type="GO" id="GO:0004794">
    <property type="term" value="F:threonine deaminase activity"/>
    <property type="evidence" value="ECO:0007669"/>
    <property type="project" value="TreeGrafter"/>
</dbReference>
<feature type="domain" description="Tryptophan synthase beta chain-like PALP" evidence="13">
    <location>
        <begin position="77"/>
        <end position="384"/>
    </location>
</feature>
<organism evidence="14 15">
    <name type="scientific">Pontibacter akesuensis</name>
    <dbReference type="NCBI Taxonomy" id="388950"/>
    <lineage>
        <taxon>Bacteria</taxon>
        <taxon>Pseudomonadati</taxon>
        <taxon>Bacteroidota</taxon>
        <taxon>Cytophagia</taxon>
        <taxon>Cytophagales</taxon>
        <taxon>Hymenobacteraceae</taxon>
        <taxon>Pontibacter</taxon>
    </lineage>
</organism>
<dbReference type="Pfam" id="PF00291">
    <property type="entry name" value="PALP"/>
    <property type="match status" value="1"/>
</dbReference>
<comment type="pathway">
    <text evidence="2">Amino-acid biosynthesis; L-threonine biosynthesis; L-threonine from L-aspartate: step 5/5.</text>
</comment>
<dbReference type="NCBIfam" id="TIGR00260">
    <property type="entry name" value="thrC"/>
    <property type="match status" value="1"/>
</dbReference>
<dbReference type="GO" id="GO:0009088">
    <property type="term" value="P:threonine biosynthetic process"/>
    <property type="evidence" value="ECO:0007669"/>
    <property type="project" value="UniProtKB-UniRule"/>
</dbReference>
<keyword evidence="15" id="KW-1185">Reference proteome</keyword>
<evidence type="ECO:0000256" key="5">
    <source>
        <dbReference type="ARBA" id="ARBA00018679"/>
    </source>
</evidence>
<dbReference type="OrthoDB" id="9778118at2"/>
<dbReference type="SUPFAM" id="SSF53686">
    <property type="entry name" value="Tryptophan synthase beta subunit-like PLP-dependent enzymes"/>
    <property type="match status" value="1"/>
</dbReference>
<dbReference type="InterPro" id="IPR000634">
    <property type="entry name" value="Ser/Thr_deHydtase_PyrdxlP-BS"/>
</dbReference>
<dbReference type="Proteomes" id="UP000182491">
    <property type="component" value="Unassembled WGS sequence"/>
</dbReference>
<keyword evidence="9" id="KW-0456">Lyase</keyword>
<dbReference type="GO" id="GO:0003941">
    <property type="term" value="F:L-serine ammonia-lyase activity"/>
    <property type="evidence" value="ECO:0007669"/>
    <property type="project" value="TreeGrafter"/>
</dbReference>
<comment type="cofactor">
    <cofactor evidence="1 12">
        <name>pyridoxal 5'-phosphate</name>
        <dbReference type="ChEBI" id="CHEBI:597326"/>
    </cofactor>
</comment>
<dbReference type="InterPro" id="IPR036052">
    <property type="entry name" value="TrpB-like_PALP_sf"/>
</dbReference>
<accession>A0A1I7FNI3</accession>
<dbReference type="STRING" id="388950.GCA_001611675_03481"/>
<proteinExistence type="inferred from homology"/>
<evidence type="ECO:0000256" key="2">
    <source>
        <dbReference type="ARBA" id="ARBA00004979"/>
    </source>
</evidence>
<dbReference type="InterPro" id="IPR001926">
    <property type="entry name" value="TrpB-like_PALP"/>
</dbReference>
<evidence type="ECO:0000256" key="3">
    <source>
        <dbReference type="ARBA" id="ARBA00005517"/>
    </source>
</evidence>
<evidence type="ECO:0000313" key="15">
    <source>
        <dbReference type="Proteomes" id="UP000182491"/>
    </source>
</evidence>
<evidence type="ECO:0000256" key="10">
    <source>
        <dbReference type="ARBA" id="ARBA00049144"/>
    </source>
</evidence>
<dbReference type="InterPro" id="IPR050147">
    <property type="entry name" value="Ser/Thr_Dehydratase"/>
</dbReference>
<evidence type="ECO:0000256" key="11">
    <source>
        <dbReference type="NCBIfam" id="TIGR00260"/>
    </source>
</evidence>
<comment type="similarity">
    <text evidence="3">Belongs to the threonine synthase family.</text>
</comment>
<evidence type="ECO:0000256" key="12">
    <source>
        <dbReference type="PIRSR" id="PIRSR604450-51"/>
    </source>
</evidence>
<evidence type="ECO:0000256" key="9">
    <source>
        <dbReference type="ARBA" id="ARBA00023239"/>
    </source>
</evidence>
<dbReference type="NCBIfam" id="NF006050">
    <property type="entry name" value="PRK08197.1"/>
    <property type="match status" value="1"/>
</dbReference>
<dbReference type="PANTHER" id="PTHR48078:SF6">
    <property type="entry name" value="L-THREONINE DEHYDRATASE CATABOLIC TDCB"/>
    <property type="match status" value="1"/>
</dbReference>
<evidence type="ECO:0000256" key="8">
    <source>
        <dbReference type="ARBA" id="ARBA00022898"/>
    </source>
</evidence>
<keyword evidence="8 12" id="KW-0663">Pyridoxal phosphate</keyword>
<keyword evidence="7" id="KW-0791">Threonine biosynthesis</keyword>
<dbReference type="GO" id="GO:0006565">
    <property type="term" value="P:L-serine catabolic process"/>
    <property type="evidence" value="ECO:0007669"/>
    <property type="project" value="TreeGrafter"/>
</dbReference>
<dbReference type="EMBL" id="FPCA01000001">
    <property type="protein sequence ID" value="SFU37743.1"/>
    <property type="molecule type" value="Genomic_DNA"/>
</dbReference>
<feature type="modified residue" description="N6-(pyridoxal phosphate)lysine" evidence="12">
    <location>
        <position position="115"/>
    </location>
</feature>
<protein>
    <recommendedName>
        <fullName evidence="5 11">Threonine synthase</fullName>
        <ecNumber evidence="4 11">4.2.3.1</ecNumber>
    </recommendedName>
</protein>
<evidence type="ECO:0000259" key="13">
    <source>
        <dbReference type="Pfam" id="PF00291"/>
    </source>
</evidence>
<dbReference type="PROSITE" id="PS00165">
    <property type="entry name" value="DEHYDRATASE_SER_THR"/>
    <property type="match status" value="1"/>
</dbReference>
<evidence type="ECO:0000256" key="6">
    <source>
        <dbReference type="ARBA" id="ARBA00022605"/>
    </source>
</evidence>
<dbReference type="GO" id="GO:0006567">
    <property type="term" value="P:L-threonine catabolic process"/>
    <property type="evidence" value="ECO:0007669"/>
    <property type="project" value="TreeGrafter"/>
</dbReference>
<sequence length="403" mass="43935">MDTSVALNSLIQHLSCSNCGRTYSAFEPQTLSVCCSLPLAAAYDLSVNLSKHELVQREATMWRYREFLPVQHDEHIVSLGEGFTPILSLKNLANKYNLNKLLLKDEGQNPTGSFKARGLSMAISMAKQFGVEGCIIPTAGNAGVAMAAYCAKAGMRAVVVMPRHTPEAFKEECYWYGAEVVLVDGLINDCAAKAKELNAAGNLLDVSTLKEPYRLEGKKTMGYEIAEQLQWSLPDVILYPAGGGTGLIGIWKAFKELLALGWLDEDIKLPRMIAVQAANCQPLVETFFSRQPNAHRYHGKPTIANGLAVPRPIGEQMMLQVLQESYGTAIGITEEEMITGMQELGKQEGLFVAPEGAAIWMATRKMLQSGSIAASDSILLLNTGSGQKYMANVAGQYNYQKEA</sequence>
<dbReference type="GO" id="GO:0030170">
    <property type="term" value="F:pyridoxal phosphate binding"/>
    <property type="evidence" value="ECO:0007669"/>
    <property type="project" value="InterPro"/>
</dbReference>
<comment type="catalytic activity">
    <reaction evidence="10">
        <text>O-phospho-L-homoserine + H2O = L-threonine + phosphate</text>
        <dbReference type="Rhea" id="RHEA:10840"/>
        <dbReference type="ChEBI" id="CHEBI:15377"/>
        <dbReference type="ChEBI" id="CHEBI:43474"/>
        <dbReference type="ChEBI" id="CHEBI:57590"/>
        <dbReference type="ChEBI" id="CHEBI:57926"/>
        <dbReference type="EC" id="4.2.3.1"/>
    </reaction>
</comment>
<dbReference type="EC" id="4.2.3.1" evidence="4 11"/>
<dbReference type="UniPathway" id="UPA00050">
    <property type="reaction ID" value="UER00065"/>
</dbReference>
<gene>
    <name evidence="14" type="ORF">SAMN04487941_0346</name>
</gene>
<dbReference type="GO" id="GO:0004795">
    <property type="term" value="F:threonine synthase activity"/>
    <property type="evidence" value="ECO:0007669"/>
    <property type="project" value="UniProtKB-UniRule"/>
</dbReference>
<dbReference type="CDD" id="cd01563">
    <property type="entry name" value="Thr-synth_1"/>
    <property type="match status" value="1"/>
</dbReference>
<evidence type="ECO:0000256" key="1">
    <source>
        <dbReference type="ARBA" id="ARBA00001933"/>
    </source>
</evidence>
<name>A0A1I7FNI3_9BACT</name>
<dbReference type="InterPro" id="IPR004450">
    <property type="entry name" value="Thr_synthase-like"/>
</dbReference>
<evidence type="ECO:0000256" key="4">
    <source>
        <dbReference type="ARBA" id="ARBA00013028"/>
    </source>
</evidence>
<dbReference type="RefSeq" id="WP_068839331.1">
    <property type="nucleotide sequence ID" value="NZ_BMXC01000001.1"/>
</dbReference>
<dbReference type="PANTHER" id="PTHR48078">
    <property type="entry name" value="THREONINE DEHYDRATASE, MITOCHONDRIAL-RELATED"/>
    <property type="match status" value="1"/>
</dbReference>
<evidence type="ECO:0000256" key="7">
    <source>
        <dbReference type="ARBA" id="ARBA00022697"/>
    </source>
</evidence>
<keyword evidence="6" id="KW-0028">Amino-acid biosynthesis</keyword>
<evidence type="ECO:0000313" key="14">
    <source>
        <dbReference type="EMBL" id="SFU37743.1"/>
    </source>
</evidence>
<dbReference type="AlphaFoldDB" id="A0A1I7FNI3"/>
<dbReference type="GO" id="GO:0009097">
    <property type="term" value="P:isoleucine biosynthetic process"/>
    <property type="evidence" value="ECO:0007669"/>
    <property type="project" value="TreeGrafter"/>
</dbReference>